<evidence type="ECO:0000313" key="4">
    <source>
        <dbReference type="EMBL" id="KAK4647455.1"/>
    </source>
</evidence>
<evidence type="ECO:0000313" key="5">
    <source>
        <dbReference type="Proteomes" id="UP001322138"/>
    </source>
</evidence>
<dbReference type="GeneID" id="87892892"/>
<feature type="region of interest" description="Disordered" evidence="1">
    <location>
        <begin position="27"/>
        <end position="108"/>
    </location>
</feature>
<evidence type="ECO:0000259" key="3">
    <source>
        <dbReference type="Pfam" id="PF26176"/>
    </source>
</evidence>
<feature type="region of interest" description="Disordered" evidence="1">
    <location>
        <begin position="362"/>
        <end position="435"/>
    </location>
</feature>
<dbReference type="Proteomes" id="UP001322138">
    <property type="component" value="Unassembled WGS sequence"/>
</dbReference>
<keyword evidence="5" id="KW-1185">Reference proteome</keyword>
<evidence type="ECO:0000259" key="2">
    <source>
        <dbReference type="Pfam" id="PF10680"/>
    </source>
</evidence>
<feature type="domain" description="Rrn9" evidence="2">
    <location>
        <begin position="122"/>
        <end position="181"/>
    </location>
</feature>
<dbReference type="InterPro" id="IPR019622">
    <property type="entry name" value="Rrn9_dom"/>
</dbReference>
<evidence type="ECO:0008006" key="6">
    <source>
        <dbReference type="Google" id="ProtNLM"/>
    </source>
</evidence>
<comment type="caution">
    <text evidence="4">The sequence shown here is derived from an EMBL/GenBank/DDBJ whole genome shotgun (WGS) entry which is preliminary data.</text>
</comment>
<feature type="compositionally biased region" description="Low complexity" evidence="1">
    <location>
        <begin position="421"/>
        <end position="435"/>
    </location>
</feature>
<evidence type="ECO:0000256" key="1">
    <source>
        <dbReference type="SAM" id="MobiDB-lite"/>
    </source>
</evidence>
<feature type="compositionally biased region" description="Basic residues" evidence="1">
    <location>
        <begin position="397"/>
        <end position="407"/>
    </location>
</feature>
<feature type="compositionally biased region" description="Acidic residues" evidence="1">
    <location>
        <begin position="263"/>
        <end position="279"/>
    </location>
</feature>
<dbReference type="Pfam" id="PF10680">
    <property type="entry name" value="RRN9"/>
    <property type="match status" value="1"/>
</dbReference>
<dbReference type="InterPro" id="IPR059095">
    <property type="entry name" value="Znf_C2H2_17_2nd"/>
</dbReference>
<feature type="region of interest" description="Disordered" evidence="1">
    <location>
        <begin position="610"/>
        <end position="676"/>
    </location>
</feature>
<reference evidence="4 5" key="1">
    <citation type="journal article" date="2023" name="bioRxiv">
        <title>High-quality genome assemblies of four members of thePodospora anserinaspecies complex.</title>
        <authorList>
            <person name="Ament-Velasquez S.L."/>
            <person name="Vogan A.A."/>
            <person name="Wallerman O."/>
            <person name="Hartmann F."/>
            <person name="Gautier V."/>
            <person name="Silar P."/>
            <person name="Giraud T."/>
            <person name="Johannesson H."/>
        </authorList>
    </citation>
    <scope>NUCLEOTIDE SEQUENCE [LARGE SCALE GENOMIC DNA]</scope>
    <source>
        <strain evidence="4 5">CBS 112042</strain>
    </source>
</reference>
<feature type="compositionally biased region" description="Low complexity" evidence="1">
    <location>
        <begin position="283"/>
        <end position="298"/>
    </location>
</feature>
<name>A0ABR0FWW9_9PEZI</name>
<feature type="domain" description="C2H2-domain containing protein second zinc finger" evidence="3">
    <location>
        <begin position="575"/>
        <end position="603"/>
    </location>
</feature>
<organism evidence="4 5">
    <name type="scientific">Podospora bellae-mahoneyi</name>
    <dbReference type="NCBI Taxonomy" id="2093777"/>
    <lineage>
        <taxon>Eukaryota</taxon>
        <taxon>Fungi</taxon>
        <taxon>Dikarya</taxon>
        <taxon>Ascomycota</taxon>
        <taxon>Pezizomycotina</taxon>
        <taxon>Sordariomycetes</taxon>
        <taxon>Sordariomycetidae</taxon>
        <taxon>Sordariales</taxon>
        <taxon>Podosporaceae</taxon>
        <taxon>Podospora</taxon>
    </lineage>
</organism>
<sequence length="676" mass="74697">MSGAHSPTSHLTSHSLTHTRTTHIKMDFSSSQIPPSYQPTLRRSASQISSYDHDLPETLPATHNTLTPAEPPQEEEWRDLSTSSIASLSSDELNERRPNRWKGNPSTWRTWTNNERKTWESIENVRKGDLSAHLYNAFALKKGVRKGPEETFSCVGEGKDNRRWNVGRGWTAWPLGVEEVPGDGLLDLEAEDGNQEFTFRRKEEEGDRWPGRNLEEVVSATVLRLAKERFYRRVKDWQGKGKRNGEDEEEGQEKGDVMQSIEQGDDDEGGVGDEEDEVSGMETGYDTAAGETDATGAGSTKVGRKRRMSSIAKAEQTFTPVMSADDERNYALVRPAARRIMEQLDKTLTVMHYARAAAVSGMYGGDSDEDEDSEEDEDGESRKNMMDVDGKPVLSKPRGRSRGRSRSRTGSSPRKLRFRSSSRSSSSDSSGSNVSTKISRIGLLNWRDVLGAAALAGFSPEVIARATQRCSNIFNEEMVMHTLPEQAVTSGKPAIQTVRYRPNLTEPQSALSEDNDSEDNKQLLAHHLMINRQSTVALTAELADTPAPTKRASTPAARSRTSKSATPGGGAGGAHLCPFSDCPRAVEGFNRNTNLQRHIKLVHKVEASAAVRTTEEEEDSEDQLVGGVHTDGFLQPIKMRKGWRGDDAGKRQKRGVKPRSGGRDTGDEGEDDRVSR</sequence>
<feature type="compositionally biased region" description="Basic and acidic residues" evidence="1">
    <location>
        <begin position="661"/>
        <end position="676"/>
    </location>
</feature>
<protein>
    <recommendedName>
        <fullName evidence="6">Rrn9 domain-containing protein</fullName>
    </recommendedName>
</protein>
<gene>
    <name evidence="4" type="ORF">QC761_101650</name>
</gene>
<dbReference type="Pfam" id="PF26176">
    <property type="entry name" value="zf_C2H2_17_2"/>
    <property type="match status" value="1"/>
</dbReference>
<dbReference type="EMBL" id="JAFFGZ010000001">
    <property type="protein sequence ID" value="KAK4647455.1"/>
    <property type="molecule type" value="Genomic_DNA"/>
</dbReference>
<feature type="compositionally biased region" description="Basic and acidic residues" evidence="1">
    <location>
        <begin position="380"/>
        <end position="390"/>
    </location>
</feature>
<proteinExistence type="predicted"/>
<feature type="compositionally biased region" description="Polar residues" evidence="1">
    <location>
        <begin position="28"/>
        <end position="50"/>
    </location>
</feature>
<feature type="region of interest" description="Disordered" evidence="1">
    <location>
        <begin position="543"/>
        <end position="572"/>
    </location>
</feature>
<feature type="compositionally biased region" description="Low complexity" evidence="1">
    <location>
        <begin position="81"/>
        <end position="90"/>
    </location>
</feature>
<feature type="region of interest" description="Disordered" evidence="1">
    <location>
        <begin position="238"/>
        <end position="317"/>
    </location>
</feature>
<accession>A0ABR0FWW9</accession>
<dbReference type="RefSeq" id="XP_062736431.1">
    <property type="nucleotide sequence ID" value="XM_062873410.1"/>
</dbReference>
<feature type="compositionally biased region" description="Acidic residues" evidence="1">
    <location>
        <begin position="366"/>
        <end position="379"/>
    </location>
</feature>